<evidence type="ECO:0000256" key="1">
    <source>
        <dbReference type="SAM" id="Phobius"/>
    </source>
</evidence>
<dbReference type="RefSeq" id="WP_061945302.1">
    <property type="nucleotide sequence ID" value="NZ_CP013234.1"/>
</dbReference>
<keyword evidence="1" id="KW-0472">Membrane</keyword>
<name>A0A127QC56_9BURK</name>
<evidence type="ECO:0000313" key="2">
    <source>
        <dbReference type="EMBL" id="AMP07604.1"/>
    </source>
</evidence>
<protein>
    <submittedName>
        <fullName evidence="2">Putative membrane protein</fullName>
    </submittedName>
</protein>
<reference evidence="2 3" key="1">
    <citation type="submission" date="2015-11" db="EMBL/GenBank/DDBJ databases">
        <title>Exploring the genomic traits of fungus-feeding bacterial genus Collimonas.</title>
        <authorList>
            <person name="Song C."/>
            <person name="Schmidt R."/>
            <person name="de Jager V."/>
            <person name="Krzyzanowska D."/>
            <person name="Jongedijk E."/>
            <person name="Cankar K."/>
            <person name="Beekwilder J."/>
            <person name="van Veen A."/>
            <person name="de Boer W."/>
            <person name="van Veen J.A."/>
            <person name="Garbeva P."/>
        </authorList>
    </citation>
    <scope>NUCLEOTIDE SEQUENCE [LARGE SCALE GENOMIC DNA]</scope>
    <source>
        <strain evidence="2 3">Ter91</strain>
    </source>
</reference>
<keyword evidence="1" id="KW-0812">Transmembrane</keyword>
<evidence type="ECO:0000313" key="3">
    <source>
        <dbReference type="Proteomes" id="UP000074561"/>
    </source>
</evidence>
<dbReference type="EMBL" id="CP013234">
    <property type="protein sequence ID" value="AMP07604.1"/>
    <property type="molecule type" value="Genomic_DNA"/>
</dbReference>
<organism evidence="2 3">
    <name type="scientific">Collimonas pratensis</name>
    <dbReference type="NCBI Taxonomy" id="279113"/>
    <lineage>
        <taxon>Bacteria</taxon>
        <taxon>Pseudomonadati</taxon>
        <taxon>Pseudomonadota</taxon>
        <taxon>Betaproteobacteria</taxon>
        <taxon>Burkholderiales</taxon>
        <taxon>Oxalobacteraceae</taxon>
        <taxon>Collimonas</taxon>
    </lineage>
</organism>
<feature type="transmembrane region" description="Helical" evidence="1">
    <location>
        <begin position="79"/>
        <end position="102"/>
    </location>
</feature>
<dbReference type="STRING" id="279113.CPter91_5318"/>
<dbReference type="AlphaFoldDB" id="A0A127QC56"/>
<dbReference type="Proteomes" id="UP000074561">
    <property type="component" value="Chromosome"/>
</dbReference>
<dbReference type="OrthoDB" id="9035512at2"/>
<dbReference type="PATRIC" id="fig|279113.9.peg.5274"/>
<proteinExistence type="predicted"/>
<keyword evidence="1" id="KW-1133">Transmembrane helix</keyword>
<dbReference type="KEGG" id="cpra:CPter91_5318"/>
<gene>
    <name evidence="2" type="ORF">CPter91_5318</name>
</gene>
<accession>A0A127QC56</accession>
<feature type="transmembrane region" description="Helical" evidence="1">
    <location>
        <begin position="17"/>
        <end position="34"/>
    </location>
</feature>
<sequence>MPATMEMNPNIWTTKELILIFLYGSLYLLSLVYAIWQGCRATKQRWYWICCAILIVAGTLTMIYAAPDSPDSGEMPRQFALGVWPMLLGLLGAVAGMAAHVLRRLFMRPVS</sequence>
<feature type="transmembrane region" description="Helical" evidence="1">
    <location>
        <begin position="46"/>
        <end position="67"/>
    </location>
</feature>